<evidence type="ECO:0000313" key="8">
    <source>
        <dbReference type="EMBL" id="PXV68457.1"/>
    </source>
</evidence>
<keyword evidence="6 7" id="KW-0414">Isoprene biosynthesis</keyword>
<dbReference type="SUPFAM" id="SSF53448">
    <property type="entry name" value="Nucleotide-diphospho-sugar transferases"/>
    <property type="match status" value="1"/>
</dbReference>
<reference evidence="8 9" key="1">
    <citation type="submission" date="2018-04" db="EMBL/GenBank/DDBJ databases">
        <title>Genomic Encyclopedia of Type Strains, Phase IV (KMG-IV): sequencing the most valuable type-strain genomes for metagenomic binning, comparative biology and taxonomic classification.</title>
        <authorList>
            <person name="Goeker M."/>
        </authorList>
    </citation>
    <scope>NUCLEOTIDE SEQUENCE [LARGE SCALE GENOMIC DNA]</scope>
    <source>
        <strain evidence="8 9">DSM 104150</strain>
    </source>
</reference>
<comment type="pathway">
    <text evidence="2 7">Isoprenoid biosynthesis; isopentenyl diphosphate biosynthesis via DXP pathway; isopentenyl diphosphate from 1-deoxy-D-xylulose 5-phosphate: step 2/6.</text>
</comment>
<dbReference type="NCBIfam" id="TIGR00453">
    <property type="entry name" value="ispD"/>
    <property type="match status" value="1"/>
</dbReference>
<dbReference type="FunFam" id="3.90.550.10:FF:000003">
    <property type="entry name" value="2-C-methyl-D-erythritol 4-phosphate cytidylyltransferase"/>
    <property type="match status" value="1"/>
</dbReference>
<proteinExistence type="inferred from homology"/>
<feature type="site" description="Positions MEP for the nucleophilic attack" evidence="7">
    <location>
        <position position="196"/>
    </location>
</feature>
<dbReference type="InterPro" id="IPR034683">
    <property type="entry name" value="IspD/TarI"/>
</dbReference>
<dbReference type="CDD" id="cd02516">
    <property type="entry name" value="CDP-ME_synthetase"/>
    <property type="match status" value="1"/>
</dbReference>
<comment type="similarity">
    <text evidence="3 7">Belongs to the IspD/TarI cytidylyltransferase family. IspD subfamily.</text>
</comment>
<comment type="catalytic activity">
    <reaction evidence="1 7">
        <text>2-C-methyl-D-erythritol 4-phosphate + CTP + H(+) = 4-CDP-2-C-methyl-D-erythritol + diphosphate</text>
        <dbReference type="Rhea" id="RHEA:13429"/>
        <dbReference type="ChEBI" id="CHEBI:15378"/>
        <dbReference type="ChEBI" id="CHEBI:33019"/>
        <dbReference type="ChEBI" id="CHEBI:37563"/>
        <dbReference type="ChEBI" id="CHEBI:57823"/>
        <dbReference type="ChEBI" id="CHEBI:58262"/>
        <dbReference type="EC" id="2.7.7.60"/>
    </reaction>
</comment>
<dbReference type="UniPathway" id="UPA00056">
    <property type="reaction ID" value="UER00093"/>
</dbReference>
<evidence type="ECO:0000313" key="9">
    <source>
        <dbReference type="Proteomes" id="UP000248330"/>
    </source>
</evidence>
<organism evidence="8 9">
    <name type="scientific">Sinimarinibacterium flocculans</name>
    <dbReference type="NCBI Taxonomy" id="985250"/>
    <lineage>
        <taxon>Bacteria</taxon>
        <taxon>Pseudomonadati</taxon>
        <taxon>Pseudomonadota</taxon>
        <taxon>Gammaproteobacteria</taxon>
        <taxon>Nevskiales</taxon>
        <taxon>Nevskiaceae</taxon>
        <taxon>Sinimarinibacterium</taxon>
    </lineage>
</organism>
<dbReference type="EC" id="2.7.7.60" evidence="7"/>
<evidence type="ECO:0000256" key="5">
    <source>
        <dbReference type="ARBA" id="ARBA00022695"/>
    </source>
</evidence>
<evidence type="ECO:0000256" key="1">
    <source>
        <dbReference type="ARBA" id="ARBA00001282"/>
    </source>
</evidence>
<name>A0A318E8V9_9GAMM</name>
<dbReference type="InterPro" id="IPR050088">
    <property type="entry name" value="IspD/TarI_cytidylyltransf_bact"/>
</dbReference>
<dbReference type="AlphaFoldDB" id="A0A318E8V9"/>
<dbReference type="InterPro" id="IPR018294">
    <property type="entry name" value="ISPD_synthase_CS"/>
</dbReference>
<dbReference type="Gene3D" id="3.90.550.10">
    <property type="entry name" value="Spore Coat Polysaccharide Biosynthesis Protein SpsA, Chain A"/>
    <property type="match status" value="1"/>
</dbReference>
<dbReference type="EMBL" id="QICN01000004">
    <property type="protein sequence ID" value="PXV68457.1"/>
    <property type="molecule type" value="Genomic_DNA"/>
</dbReference>
<dbReference type="Pfam" id="PF01128">
    <property type="entry name" value="IspD"/>
    <property type="match status" value="1"/>
</dbReference>
<sequence length="217" mass="24144">MNLGRPKQYAELRGRTILEWSVAPFLDLDWIDGVVLVLARNDAEYPRLPLARHPRVHTAIGGAARAESVLAGLAVVAEHSRGFRDVRVLVHDAARPCVSWSDVERLRDEADERNGGLLALPVADTLKRAQQTRAVETIDRSQFWRAQTPQLFGLEALSAALRESLQAGAEITDEAAAMERAGLQPRLVRGRESNIKVTFPEDLRLAEFWLARLEEGP</sequence>
<evidence type="ECO:0000256" key="4">
    <source>
        <dbReference type="ARBA" id="ARBA00022679"/>
    </source>
</evidence>
<feature type="site" description="Positions MEP for the nucleophilic attack" evidence="7">
    <location>
        <position position="140"/>
    </location>
</feature>
<evidence type="ECO:0000256" key="6">
    <source>
        <dbReference type="ARBA" id="ARBA00023229"/>
    </source>
</evidence>
<protein>
    <recommendedName>
        <fullName evidence="7">2-C-methyl-D-erythritol 4-phosphate cytidylyltransferase</fullName>
        <ecNumber evidence="7">2.7.7.60</ecNumber>
    </recommendedName>
    <alternativeName>
        <fullName evidence="7">4-diphosphocytidyl-2C-methyl-D-erythritol synthase</fullName>
    </alternativeName>
    <alternativeName>
        <fullName evidence="7">MEP cytidylyltransferase</fullName>
        <shortName evidence="7">MCT</shortName>
    </alternativeName>
</protein>
<evidence type="ECO:0000256" key="2">
    <source>
        <dbReference type="ARBA" id="ARBA00004787"/>
    </source>
</evidence>
<dbReference type="InterPro" id="IPR001228">
    <property type="entry name" value="IspD"/>
</dbReference>
<comment type="function">
    <text evidence="7">Catalyzes the formation of 4-diphosphocytidyl-2-C-methyl-D-erythritol from CTP and 2-C-methyl-D-erythritol 4-phosphate (MEP).</text>
</comment>
<dbReference type="Proteomes" id="UP000248330">
    <property type="component" value="Unassembled WGS sequence"/>
</dbReference>
<dbReference type="GO" id="GO:0019288">
    <property type="term" value="P:isopentenyl diphosphate biosynthetic process, methylerythritol 4-phosphate pathway"/>
    <property type="evidence" value="ECO:0007669"/>
    <property type="project" value="UniProtKB-UniRule"/>
</dbReference>
<dbReference type="PROSITE" id="PS01295">
    <property type="entry name" value="ISPD"/>
    <property type="match status" value="1"/>
</dbReference>
<dbReference type="PANTHER" id="PTHR32125:SF4">
    <property type="entry name" value="2-C-METHYL-D-ERYTHRITOL 4-PHOSPHATE CYTIDYLYLTRANSFERASE, CHLOROPLASTIC"/>
    <property type="match status" value="1"/>
</dbReference>
<dbReference type="GO" id="GO:0050518">
    <property type="term" value="F:2-C-methyl-D-erythritol 4-phosphate cytidylyltransferase activity"/>
    <property type="evidence" value="ECO:0007669"/>
    <property type="project" value="UniProtKB-UniRule"/>
</dbReference>
<keyword evidence="9" id="KW-1185">Reference proteome</keyword>
<comment type="caution">
    <text evidence="8">The sequence shown here is derived from an EMBL/GenBank/DDBJ whole genome shotgun (WGS) entry which is preliminary data.</text>
</comment>
<gene>
    <name evidence="7" type="primary">ispD</name>
    <name evidence="8" type="ORF">C8D93_104155</name>
</gene>
<keyword evidence="4 7" id="KW-0808">Transferase</keyword>
<keyword evidence="5 7" id="KW-0548">Nucleotidyltransferase</keyword>
<dbReference type="InterPro" id="IPR029044">
    <property type="entry name" value="Nucleotide-diphossugar_trans"/>
</dbReference>
<evidence type="ECO:0000256" key="7">
    <source>
        <dbReference type="HAMAP-Rule" id="MF_00108"/>
    </source>
</evidence>
<evidence type="ECO:0000256" key="3">
    <source>
        <dbReference type="ARBA" id="ARBA00009789"/>
    </source>
</evidence>
<feature type="site" description="Transition state stabilizer" evidence="7">
    <location>
        <position position="7"/>
    </location>
</feature>
<dbReference type="PANTHER" id="PTHR32125">
    <property type="entry name" value="2-C-METHYL-D-ERYTHRITOL 4-PHOSPHATE CYTIDYLYLTRANSFERASE, CHLOROPLASTIC"/>
    <property type="match status" value="1"/>
</dbReference>
<dbReference type="HAMAP" id="MF_00108">
    <property type="entry name" value="IspD"/>
    <property type="match status" value="1"/>
</dbReference>
<accession>A0A318E8V9</accession>
<comment type="caution">
    <text evidence="7">Lacks conserved residue(s) required for the propagation of feature annotation.</text>
</comment>